<dbReference type="InterPro" id="IPR012910">
    <property type="entry name" value="Plug_dom"/>
</dbReference>
<dbReference type="Gene3D" id="2.40.170.20">
    <property type="entry name" value="TonB-dependent receptor, beta-barrel domain"/>
    <property type="match status" value="1"/>
</dbReference>
<dbReference type="EMBL" id="JAVDRL010000003">
    <property type="protein sequence ID" value="MDR6530267.1"/>
    <property type="molecule type" value="Genomic_DNA"/>
</dbReference>
<comment type="caution">
    <text evidence="14">The sequence shown here is derived from an EMBL/GenBank/DDBJ whole genome shotgun (WGS) entry which is preliminary data.</text>
</comment>
<dbReference type="InterPro" id="IPR037066">
    <property type="entry name" value="Plug_dom_sf"/>
</dbReference>
<reference evidence="14 15" key="1">
    <citation type="submission" date="2023-07" db="EMBL/GenBank/DDBJ databases">
        <title>Sorghum-associated microbial communities from plants grown in Nebraska, USA.</title>
        <authorList>
            <person name="Schachtman D."/>
        </authorList>
    </citation>
    <scope>NUCLEOTIDE SEQUENCE [LARGE SCALE GENOMIC DNA]</scope>
    <source>
        <strain evidence="14 15">DS2154</strain>
    </source>
</reference>
<evidence type="ECO:0000259" key="13">
    <source>
        <dbReference type="SMART" id="SM00965"/>
    </source>
</evidence>
<evidence type="ECO:0000256" key="10">
    <source>
        <dbReference type="PROSITE-ProRule" id="PRU01360"/>
    </source>
</evidence>
<dbReference type="PANTHER" id="PTHR47234">
    <property type="match status" value="1"/>
</dbReference>
<evidence type="ECO:0000256" key="12">
    <source>
        <dbReference type="SAM" id="SignalP"/>
    </source>
</evidence>
<feature type="signal peptide" evidence="12">
    <location>
        <begin position="1"/>
        <end position="30"/>
    </location>
</feature>
<evidence type="ECO:0000256" key="6">
    <source>
        <dbReference type="ARBA" id="ARBA00023004"/>
    </source>
</evidence>
<evidence type="ECO:0000256" key="11">
    <source>
        <dbReference type="RuleBase" id="RU003357"/>
    </source>
</evidence>
<gene>
    <name evidence="14" type="ORF">J2800_001003</name>
</gene>
<dbReference type="Pfam" id="PF00593">
    <property type="entry name" value="TonB_dep_Rec_b-barrel"/>
    <property type="match status" value="1"/>
</dbReference>
<keyword evidence="2 10" id="KW-0813">Transport</keyword>
<dbReference type="InterPro" id="IPR000531">
    <property type="entry name" value="Beta-barrel_TonB"/>
</dbReference>
<evidence type="ECO:0000256" key="4">
    <source>
        <dbReference type="ARBA" id="ARBA00022496"/>
    </source>
</evidence>
<dbReference type="PROSITE" id="PS52016">
    <property type="entry name" value="TONB_DEPENDENT_REC_3"/>
    <property type="match status" value="1"/>
</dbReference>
<proteinExistence type="inferred from homology"/>
<evidence type="ECO:0000313" key="14">
    <source>
        <dbReference type="EMBL" id="MDR6530267.1"/>
    </source>
</evidence>
<evidence type="ECO:0000256" key="9">
    <source>
        <dbReference type="ARBA" id="ARBA00023237"/>
    </source>
</evidence>
<evidence type="ECO:0000313" key="15">
    <source>
        <dbReference type="Proteomes" id="UP001262754"/>
    </source>
</evidence>
<dbReference type="InterPro" id="IPR011662">
    <property type="entry name" value="Secretin/TonB_short_N"/>
</dbReference>
<dbReference type="Pfam" id="PF07715">
    <property type="entry name" value="Plug"/>
    <property type="match status" value="1"/>
</dbReference>
<feature type="domain" description="Secretin/TonB short N-terminal" evidence="13">
    <location>
        <begin position="61"/>
        <end position="112"/>
    </location>
</feature>
<comment type="subcellular location">
    <subcellularLocation>
        <location evidence="1 10">Cell outer membrane</location>
        <topology evidence="1 10">Multi-pass membrane protein</topology>
    </subcellularLocation>
</comment>
<keyword evidence="3 10" id="KW-1134">Transmembrane beta strand</keyword>
<organism evidence="14 15">
    <name type="scientific">Caulobacter rhizosphaerae</name>
    <dbReference type="NCBI Taxonomy" id="2010972"/>
    <lineage>
        <taxon>Bacteria</taxon>
        <taxon>Pseudomonadati</taxon>
        <taxon>Pseudomonadota</taxon>
        <taxon>Alphaproteobacteria</taxon>
        <taxon>Caulobacterales</taxon>
        <taxon>Caulobacteraceae</taxon>
        <taxon>Caulobacter</taxon>
    </lineage>
</organism>
<evidence type="ECO:0000256" key="1">
    <source>
        <dbReference type="ARBA" id="ARBA00004571"/>
    </source>
</evidence>
<evidence type="ECO:0000256" key="8">
    <source>
        <dbReference type="ARBA" id="ARBA00023136"/>
    </source>
</evidence>
<protein>
    <submittedName>
        <fullName evidence="14">Outer membrane receptor protein involved in Fe transport</fullName>
    </submittedName>
</protein>
<keyword evidence="9 10" id="KW-0998">Cell outer membrane</keyword>
<evidence type="ECO:0000256" key="7">
    <source>
        <dbReference type="ARBA" id="ARBA00023077"/>
    </source>
</evidence>
<evidence type="ECO:0000256" key="3">
    <source>
        <dbReference type="ARBA" id="ARBA00022452"/>
    </source>
</evidence>
<keyword evidence="7 11" id="KW-0798">TonB box</keyword>
<dbReference type="SUPFAM" id="SSF56935">
    <property type="entry name" value="Porins"/>
    <property type="match status" value="1"/>
</dbReference>
<dbReference type="SMART" id="SM00965">
    <property type="entry name" value="STN"/>
    <property type="match status" value="1"/>
</dbReference>
<name>A0ABU1MVQ4_9CAUL</name>
<dbReference type="InterPro" id="IPR036942">
    <property type="entry name" value="Beta-barrel_TonB_sf"/>
</dbReference>
<evidence type="ECO:0000256" key="2">
    <source>
        <dbReference type="ARBA" id="ARBA00022448"/>
    </source>
</evidence>
<dbReference type="PANTHER" id="PTHR47234:SF2">
    <property type="entry name" value="TONB-DEPENDENT RECEPTOR"/>
    <property type="match status" value="1"/>
</dbReference>
<feature type="chain" id="PRO_5046314368" evidence="12">
    <location>
        <begin position="31"/>
        <end position="1005"/>
    </location>
</feature>
<sequence length="1005" mass="105210">MLQPSLRRRLLVGLATTVFLGPALIAPATAAPREAAQTIAFDIQAGTLDAALIAFATQSGRTVAYAPSLVAGRRSDGLRGRFTPEAALDRLVAGAAIDVHRRGGKGFVLKARRAGVTPTAGLETPAPIDGVTAEQPSQLSEIVVTGSLIRGAGNGVSPVVTVTRDELDRSGRANISDLLADLPQAFGGSASPDTALAATDGTGSNLAMSTGVNLRGLGPSATLVMVNGRRMAGSGLTGAFADASAIPAAAVDRVEVLLDGASALYGSDAVGGVVNIILRKDFSGAETRARVGAAQGGGAFERSIAQTLGTAWDGGHALISYEHYQRDRLASADRAFTANADLRALGGTDHRQVASHPGNILVLDAASGTYVPTWAIPAGQSGVGLTPASFQAGTVNLENQRLATDILPEQNRDAVYLAFGQRLASRLEVSGDLRASKRRNAFAMPGSISNLTVTRANPYFVSPNGSASHVIGYSFTDELGPLRSRGRADSLGASLAAAIDIGRTWRADLYGAYAEEVTRRTSDHRLNTRFLSEALGAIADDPATAYSAARDGYFNPFGDGAANSRAVLDFIGSGYIHTRYVSTVTTLNGQLDGTLLELPGGPVKLAVGGQFRQEHFDTRTLAKTSRATETRTVTGPFERKISAGFLELRIPLVGAANALPGVQRLELSVAGRIEHYDDVGDTKNPKFGVLWAPSGSTTFRASYGTSFRAPSLPEVFEPQDAGPVFLPNAGVNRLVLLRAGGNPTLQPEKAKSWTAGVDYVSGRWPGLKLSATWFDTRFAGQIGTPVYENIYNVLGNPVYAPFVQALSASNPADQAKIAALLATTTSGGLYPASAYTAIVDGRYVNTGGLHVQGLDVSARFGRAIGPGRLDLTAAATYLIDYKRKLTPASAWLSLVDTAGQPVDLRAKASATWTQGAWSATGGLNHVDDYATAAGVRIDRWTTIDAQLAWRAPGEGLAKGLSLALSVQNLLASDPPFYDTPQGIGYDTANADPLGRFVSLQLTKRW</sequence>
<keyword evidence="4" id="KW-0406">Ion transport</keyword>
<keyword evidence="6" id="KW-0408">Iron</keyword>
<comment type="similarity">
    <text evidence="10 11">Belongs to the TonB-dependent receptor family.</text>
</comment>
<dbReference type="InterPro" id="IPR039426">
    <property type="entry name" value="TonB-dep_rcpt-like"/>
</dbReference>
<keyword evidence="8 10" id="KW-0472">Membrane</keyword>
<dbReference type="Gene3D" id="3.55.50.30">
    <property type="match status" value="1"/>
</dbReference>
<keyword evidence="4" id="KW-0410">Iron transport</keyword>
<dbReference type="Proteomes" id="UP001262754">
    <property type="component" value="Unassembled WGS sequence"/>
</dbReference>
<evidence type="ECO:0000256" key="5">
    <source>
        <dbReference type="ARBA" id="ARBA00022692"/>
    </source>
</evidence>
<keyword evidence="15" id="KW-1185">Reference proteome</keyword>
<dbReference type="RefSeq" id="WP_310029724.1">
    <property type="nucleotide sequence ID" value="NZ_JAVDRL010000003.1"/>
</dbReference>
<accession>A0ABU1MVQ4</accession>
<keyword evidence="12" id="KW-0732">Signal</keyword>
<keyword evidence="5 10" id="KW-0812">Transmembrane</keyword>
<dbReference type="Gene3D" id="2.170.130.10">
    <property type="entry name" value="TonB-dependent receptor, plug domain"/>
    <property type="match status" value="1"/>
</dbReference>
<keyword evidence="14" id="KW-0675">Receptor</keyword>